<keyword evidence="1" id="KW-1133">Transmembrane helix</keyword>
<dbReference type="Proteomes" id="UP000012227">
    <property type="component" value="Unassembled WGS sequence"/>
</dbReference>
<name>N1WF45_9LEPT</name>
<evidence type="ECO:0000256" key="1">
    <source>
        <dbReference type="SAM" id="Phobius"/>
    </source>
</evidence>
<dbReference type="RefSeq" id="WP_002979835.1">
    <property type="nucleotide sequence ID" value="NZ_AOGY02000034.1"/>
</dbReference>
<feature type="transmembrane region" description="Helical" evidence="1">
    <location>
        <begin position="184"/>
        <end position="206"/>
    </location>
</feature>
<evidence type="ECO:0000313" key="2">
    <source>
        <dbReference type="EMBL" id="EMY70481.1"/>
    </source>
</evidence>
<accession>N1WF45</accession>
<dbReference type="EMBL" id="AOGY02000034">
    <property type="protein sequence ID" value="EMY70481.1"/>
    <property type="molecule type" value="Genomic_DNA"/>
</dbReference>
<proteinExistence type="predicted"/>
<keyword evidence="1" id="KW-0812">Transmembrane</keyword>
<protein>
    <submittedName>
        <fullName evidence="2">Uncharacterized protein</fullName>
    </submittedName>
</protein>
<comment type="caution">
    <text evidence="2">The sequence shown here is derived from an EMBL/GenBank/DDBJ whole genome shotgun (WGS) entry which is preliminary data.</text>
</comment>
<organism evidence="2 3">
    <name type="scientific">Leptospira vanthielii serovar Holland str. Waz Holland = ATCC 700522</name>
    <dbReference type="NCBI Taxonomy" id="1218591"/>
    <lineage>
        <taxon>Bacteria</taxon>
        <taxon>Pseudomonadati</taxon>
        <taxon>Spirochaetota</taxon>
        <taxon>Spirochaetia</taxon>
        <taxon>Leptospirales</taxon>
        <taxon>Leptospiraceae</taxon>
        <taxon>Leptospira</taxon>
    </lineage>
</organism>
<keyword evidence="1" id="KW-0472">Membrane</keyword>
<dbReference type="STRING" id="1218591.LEP1GSC199_1580"/>
<evidence type="ECO:0000313" key="3">
    <source>
        <dbReference type="Proteomes" id="UP000012227"/>
    </source>
</evidence>
<dbReference type="AlphaFoldDB" id="N1WF45"/>
<sequence>MKEINESISQNSKKTTETGDTVFSLVLMIGISFWFIHKCNYGTNKNELTQQLTSAIVNKAPLSDLRLIFERRNEELFYLNETKEYDSDKILFENVLEDIKLKEYQKDKKNEEIINSINKYLETNKETHPFDGLSIDHKSLFERIRQKSGKNYMYISEDIHQIASHLINANNILERYMNRSEQSFWVSILSFIVATILGVYQIFLFFKKPK</sequence>
<feature type="transmembrane region" description="Helical" evidence="1">
    <location>
        <begin position="21"/>
        <end position="37"/>
    </location>
</feature>
<reference evidence="2 3" key="1">
    <citation type="submission" date="2013-03" db="EMBL/GenBank/DDBJ databases">
        <authorList>
            <person name="Harkins D.M."/>
            <person name="Durkin A.S."/>
            <person name="Brinkac L.M."/>
            <person name="Haft D.H."/>
            <person name="Selengut J.D."/>
            <person name="Sanka R."/>
            <person name="DePew J."/>
            <person name="Purushe J."/>
            <person name="Galloway R.L."/>
            <person name="Vinetz J.M."/>
            <person name="Sutton G.G."/>
            <person name="Nierman W.C."/>
            <person name="Fouts D.E."/>
        </authorList>
    </citation>
    <scope>NUCLEOTIDE SEQUENCE [LARGE SCALE GENOMIC DNA]</scope>
    <source>
        <strain evidence="2 3">Waz Holland</strain>
    </source>
</reference>
<gene>
    <name evidence="2" type="ORF">LEP1GSC199_1580</name>
</gene>